<organism evidence="1 2">
    <name type="scientific">Halosquirtibacter laminarini</name>
    <dbReference type="NCBI Taxonomy" id="3374600"/>
    <lineage>
        <taxon>Bacteria</taxon>
        <taxon>Pseudomonadati</taxon>
        <taxon>Bacteroidota</taxon>
        <taxon>Bacteroidia</taxon>
        <taxon>Marinilabiliales</taxon>
        <taxon>Prolixibacteraceae</taxon>
        <taxon>Halosquirtibacter</taxon>
    </lineage>
</organism>
<gene>
    <name evidence="1" type="ORF">K4L44_11010</name>
</gene>
<name>A0AC61NC99_9BACT</name>
<protein>
    <submittedName>
        <fullName evidence="1">Outer membrane protein assembly factor</fullName>
    </submittedName>
</protein>
<accession>A0AC61NC99</accession>
<reference evidence="1" key="1">
    <citation type="submission" date="2021-08" db="EMBL/GenBank/DDBJ databases">
        <title>Novel anaerobic bacterium isolated from sea squirt in East Sea, Republic of Korea.</title>
        <authorList>
            <person name="Nguyen T.H."/>
            <person name="Li Z."/>
            <person name="Lee Y.-J."/>
            <person name="Ko J."/>
            <person name="Kim S.-G."/>
        </authorList>
    </citation>
    <scope>NUCLEOTIDE SEQUENCE</scope>
    <source>
        <strain evidence="1">KCTC 25031</strain>
    </source>
</reference>
<keyword evidence="2" id="KW-1185">Reference proteome</keyword>
<dbReference type="EMBL" id="CP081303">
    <property type="protein sequence ID" value="QZE13118.1"/>
    <property type="molecule type" value="Genomic_DNA"/>
</dbReference>
<evidence type="ECO:0000313" key="1">
    <source>
        <dbReference type="EMBL" id="QZE13118.1"/>
    </source>
</evidence>
<proteinExistence type="predicted"/>
<evidence type="ECO:0000313" key="2">
    <source>
        <dbReference type="Proteomes" id="UP000826212"/>
    </source>
</evidence>
<sequence>MKIVFFKSTLFLFFLLFFSHQMVADEKSKDDHTKKIFKDSLDGAFDVSDFLATKTGFLAVPGIVTNPAVGYGGYATALFFHSSFAESQGFPTMTGVIGGGTENSSWMLGAYHLQSFFEDRFRLTSFFGYGDVNLRFFGRGYTDFLKNHEVMLGMDAWVLFVDGSYRINNTNFFVGGRYVFVNNDSRLSPNVSFLDLDFKSTVSEIGLVVSYDSRNNFFSPSKGIKGEVNYQYSGTWLGADNNYSRLYSYLFGYIPITKKQSLGIRGEYDVAFSGAPFYMEPFVNLRGVAIMRYQDKQMFEAEAEYQFSLYKRWSGVTFVGVGDAWGTGSSFFEDDVAVSGGFGFRYLLARKFGMKTGIDFAWSKDTFAFSIVIGSAWLRN</sequence>
<dbReference type="Proteomes" id="UP000826212">
    <property type="component" value="Chromosome"/>
</dbReference>